<organism evidence="2 3">
    <name type="scientific">Yaniella flava</name>
    <dbReference type="NCBI Taxonomy" id="287930"/>
    <lineage>
        <taxon>Bacteria</taxon>
        <taxon>Bacillati</taxon>
        <taxon>Actinomycetota</taxon>
        <taxon>Actinomycetes</taxon>
        <taxon>Micrococcales</taxon>
        <taxon>Micrococcaceae</taxon>
        <taxon>Yaniella</taxon>
    </lineage>
</organism>
<evidence type="ECO:0008006" key="4">
    <source>
        <dbReference type="Google" id="ProtNLM"/>
    </source>
</evidence>
<feature type="compositionally biased region" description="Basic and acidic residues" evidence="1">
    <location>
        <begin position="178"/>
        <end position="193"/>
    </location>
</feature>
<keyword evidence="3" id="KW-1185">Reference proteome</keyword>
<protein>
    <recommendedName>
        <fullName evidence="4">ROS/MUCR transcriptional regulator protein</fullName>
    </recommendedName>
</protein>
<evidence type="ECO:0000313" key="2">
    <source>
        <dbReference type="EMBL" id="GAA2031019.1"/>
    </source>
</evidence>
<sequence>MSLSIGDQDGYGRYGILDADSDGALLCHKCGEYFQHLATHARMTHGLYAAEYRSQHGLGRSARLVGEQARQAMRQGYERRKDEALADLAKHRDPDKARAKSVGAIRGEGWRPAVVAKRTQMNQARAGRDLTTDEVSHLGDPVHVRAWTGAAIWLIDERGVTIRAIAEASDMRPGTAEQRIRRGRKEDWEKRGM</sequence>
<comment type="caution">
    <text evidence="2">The sequence shown here is derived from an EMBL/GenBank/DDBJ whole genome shotgun (WGS) entry which is preliminary data.</text>
</comment>
<dbReference type="InterPro" id="IPR041920">
    <property type="entry name" value="ROS/MUCR_sf"/>
</dbReference>
<dbReference type="Proteomes" id="UP001501461">
    <property type="component" value="Unassembled WGS sequence"/>
</dbReference>
<evidence type="ECO:0000256" key="1">
    <source>
        <dbReference type="SAM" id="MobiDB-lite"/>
    </source>
</evidence>
<evidence type="ECO:0000313" key="3">
    <source>
        <dbReference type="Proteomes" id="UP001501461"/>
    </source>
</evidence>
<gene>
    <name evidence="2" type="ORF">GCM10009720_09130</name>
</gene>
<reference evidence="2 3" key="1">
    <citation type="journal article" date="2019" name="Int. J. Syst. Evol. Microbiol.">
        <title>The Global Catalogue of Microorganisms (GCM) 10K type strain sequencing project: providing services to taxonomists for standard genome sequencing and annotation.</title>
        <authorList>
            <consortium name="The Broad Institute Genomics Platform"/>
            <consortium name="The Broad Institute Genome Sequencing Center for Infectious Disease"/>
            <person name="Wu L."/>
            <person name="Ma J."/>
        </authorList>
    </citation>
    <scope>NUCLEOTIDE SEQUENCE [LARGE SCALE GENOMIC DNA]</scope>
    <source>
        <strain evidence="2 3">JCM 13595</strain>
    </source>
</reference>
<name>A0ABN2U889_9MICC</name>
<accession>A0ABN2U889</accession>
<proteinExistence type="predicted"/>
<dbReference type="EMBL" id="BAAAMN010000014">
    <property type="protein sequence ID" value="GAA2031019.1"/>
    <property type="molecule type" value="Genomic_DNA"/>
</dbReference>
<dbReference type="Gene3D" id="1.10.10.1550">
    <property type="entry name" value="ROS/MUCR transcriptional regulator protein"/>
    <property type="match status" value="1"/>
</dbReference>
<feature type="region of interest" description="Disordered" evidence="1">
    <location>
        <begin position="170"/>
        <end position="193"/>
    </location>
</feature>